<proteinExistence type="predicted"/>
<dbReference type="EMBL" id="BK015740">
    <property type="protein sequence ID" value="DAE22862.1"/>
    <property type="molecule type" value="Genomic_DNA"/>
</dbReference>
<evidence type="ECO:0000313" key="2">
    <source>
        <dbReference type="EMBL" id="DAE22862.1"/>
    </source>
</evidence>
<organism evidence="2">
    <name type="scientific">Siphoviridae sp. ctNlb4</name>
    <dbReference type="NCBI Taxonomy" id="2826305"/>
    <lineage>
        <taxon>Viruses</taxon>
        <taxon>Duplodnaviria</taxon>
        <taxon>Heunggongvirae</taxon>
        <taxon>Uroviricota</taxon>
        <taxon>Caudoviricetes</taxon>
    </lineage>
</organism>
<evidence type="ECO:0000256" key="1">
    <source>
        <dbReference type="SAM" id="Coils"/>
    </source>
</evidence>
<accession>A0A8S5QUI6</accession>
<name>A0A8S5QUI6_9CAUD</name>
<protein>
    <submittedName>
        <fullName evidence="2">Uncharacterized protein</fullName>
    </submittedName>
</protein>
<feature type="coiled-coil region" evidence="1">
    <location>
        <begin position="29"/>
        <end position="70"/>
    </location>
</feature>
<keyword evidence="1" id="KW-0175">Coiled coil</keyword>
<sequence length="70" mass="8162">MNTSDKVIQNLGIQLTNKTIDEAFSLAERDEAQEKFKQIHEQLEKINRVLQSNEELKALFDETAEKLEKE</sequence>
<reference evidence="2" key="1">
    <citation type="journal article" date="2021" name="Proc. Natl. Acad. Sci. U.S.A.">
        <title>A Catalog of Tens of Thousands of Viruses from Human Metagenomes Reveals Hidden Associations with Chronic Diseases.</title>
        <authorList>
            <person name="Tisza M.J."/>
            <person name="Buck C.B."/>
        </authorList>
    </citation>
    <scope>NUCLEOTIDE SEQUENCE</scope>
    <source>
        <strain evidence="2">CtNlb4</strain>
    </source>
</reference>